<keyword evidence="1" id="KW-1133">Transmembrane helix</keyword>
<feature type="transmembrane region" description="Helical" evidence="1">
    <location>
        <begin position="211"/>
        <end position="228"/>
    </location>
</feature>
<feature type="transmembrane region" description="Helical" evidence="1">
    <location>
        <begin position="179"/>
        <end position="199"/>
    </location>
</feature>
<keyword evidence="1" id="KW-0812">Transmembrane</keyword>
<dbReference type="Proteomes" id="UP001220530">
    <property type="component" value="Chromosome"/>
</dbReference>
<evidence type="ECO:0000256" key="1">
    <source>
        <dbReference type="SAM" id="Phobius"/>
    </source>
</evidence>
<keyword evidence="3" id="KW-0378">Hydrolase</keyword>
<evidence type="ECO:0000259" key="2">
    <source>
        <dbReference type="Pfam" id="PF02517"/>
    </source>
</evidence>
<proteinExistence type="predicted"/>
<dbReference type="GO" id="GO:0008237">
    <property type="term" value="F:metallopeptidase activity"/>
    <property type="evidence" value="ECO:0007669"/>
    <property type="project" value="UniProtKB-KW"/>
</dbReference>
<organism evidence="3 4">
    <name type="scientific">Devosia algicola</name>
    <dbReference type="NCBI Taxonomy" id="3026418"/>
    <lineage>
        <taxon>Bacteria</taxon>
        <taxon>Pseudomonadati</taxon>
        <taxon>Pseudomonadota</taxon>
        <taxon>Alphaproteobacteria</taxon>
        <taxon>Hyphomicrobiales</taxon>
        <taxon>Devosiaceae</taxon>
        <taxon>Devosia</taxon>
    </lineage>
</organism>
<feature type="transmembrane region" description="Helical" evidence="1">
    <location>
        <begin position="36"/>
        <end position="55"/>
    </location>
</feature>
<keyword evidence="3" id="KW-0482">Metalloprotease</keyword>
<keyword evidence="3" id="KW-0645">Protease</keyword>
<protein>
    <submittedName>
        <fullName evidence="3">CPBP family intramembrane metalloprotease</fullName>
    </submittedName>
</protein>
<dbReference type="Pfam" id="PF02517">
    <property type="entry name" value="Rce1-like"/>
    <property type="match status" value="1"/>
</dbReference>
<feature type="transmembrane region" description="Helical" evidence="1">
    <location>
        <begin position="115"/>
        <end position="134"/>
    </location>
</feature>
<dbReference type="InterPro" id="IPR003675">
    <property type="entry name" value="Rce1/LyrA-like_dom"/>
</dbReference>
<evidence type="ECO:0000313" key="4">
    <source>
        <dbReference type="Proteomes" id="UP001220530"/>
    </source>
</evidence>
<evidence type="ECO:0000313" key="3">
    <source>
        <dbReference type="EMBL" id="WDR01942.1"/>
    </source>
</evidence>
<feature type="transmembrane region" description="Helical" evidence="1">
    <location>
        <begin position="146"/>
        <end position="167"/>
    </location>
</feature>
<keyword evidence="4" id="KW-1185">Reference proteome</keyword>
<accession>A0ABY7YL36</accession>
<keyword evidence="1" id="KW-0472">Membrane</keyword>
<dbReference type="EMBL" id="CP118246">
    <property type="protein sequence ID" value="WDR01942.1"/>
    <property type="molecule type" value="Genomic_DNA"/>
</dbReference>
<feature type="transmembrane region" description="Helical" evidence="1">
    <location>
        <begin position="76"/>
        <end position="103"/>
    </location>
</feature>
<sequence length="229" mass="25003">MLAARPVLAVLSQGLVVLIYIANGSAAPWRDAGTWLPVYGTLTDLGCLFLLWRLTRREGIGLIDLIGFRRGQLVRELQLGVGLVPVCLCFIFGGVALSSLLVFGEVGIPQLGDRLPMGAALYAVLIWPLVWGVTEQMTYNGYLVPRLRALGGSIVAVVLVATVWAAQHAVMPVTFDGQYMLHRFLASIPNSLFMIFAFLRLKRLLPLVTAHWLMNGAAMFTGTLWPLLG</sequence>
<gene>
    <name evidence="3" type="ORF">PSQ19_14755</name>
</gene>
<feature type="domain" description="CAAX prenyl protease 2/Lysostaphin resistance protein A-like" evidence="2">
    <location>
        <begin position="120"/>
        <end position="216"/>
    </location>
</feature>
<dbReference type="RefSeq" id="WP_282218351.1">
    <property type="nucleotide sequence ID" value="NZ_CP118246.1"/>
</dbReference>
<name>A0ABY7YL36_9HYPH</name>
<reference evidence="3 4" key="1">
    <citation type="submission" date="2023-02" db="EMBL/GenBank/DDBJ databases">
        <title>Devosia algicola sp. nov., isolated from the phycosphere of marine algae.</title>
        <authorList>
            <person name="Kim J.M."/>
            <person name="Lee J.K."/>
            <person name="Choi B.J."/>
            <person name="Bayburt H."/>
            <person name="Jeon C.O."/>
        </authorList>
    </citation>
    <scope>NUCLEOTIDE SEQUENCE [LARGE SCALE GENOMIC DNA]</scope>
    <source>
        <strain evidence="3 4">G20-9</strain>
    </source>
</reference>